<evidence type="ECO:0000256" key="2">
    <source>
        <dbReference type="ARBA" id="ARBA00023315"/>
    </source>
</evidence>
<dbReference type="SUPFAM" id="SSF55729">
    <property type="entry name" value="Acyl-CoA N-acyltransferases (Nat)"/>
    <property type="match status" value="1"/>
</dbReference>
<dbReference type="GO" id="GO:0016747">
    <property type="term" value="F:acyltransferase activity, transferring groups other than amino-acyl groups"/>
    <property type="evidence" value="ECO:0007669"/>
    <property type="project" value="InterPro"/>
</dbReference>
<evidence type="ECO:0000256" key="1">
    <source>
        <dbReference type="ARBA" id="ARBA00022679"/>
    </source>
</evidence>
<dbReference type="InterPro" id="IPR050832">
    <property type="entry name" value="Bact_Acetyltransf"/>
</dbReference>
<proteinExistence type="predicted"/>
<evidence type="ECO:0000313" key="5">
    <source>
        <dbReference type="EMBL" id="MCM0622793.1"/>
    </source>
</evidence>
<keyword evidence="6" id="KW-1185">Reference proteome</keyword>
<reference evidence="5" key="1">
    <citation type="submission" date="2022-05" db="EMBL/GenBank/DDBJ databases">
        <authorList>
            <person name="Tuo L."/>
        </authorList>
    </citation>
    <scope>NUCLEOTIDE SEQUENCE</scope>
    <source>
        <strain evidence="5">BSK12Z-4</strain>
    </source>
</reference>
<comment type="caution">
    <text evidence="5">The sequence shown here is derived from an EMBL/GenBank/DDBJ whole genome shotgun (WGS) entry which is preliminary data.</text>
</comment>
<organism evidence="5 6">
    <name type="scientific">Nocardioides bruguierae</name>
    <dbReference type="NCBI Taxonomy" id="2945102"/>
    <lineage>
        <taxon>Bacteria</taxon>
        <taxon>Bacillati</taxon>
        <taxon>Actinomycetota</taxon>
        <taxon>Actinomycetes</taxon>
        <taxon>Propionibacteriales</taxon>
        <taxon>Nocardioidaceae</taxon>
        <taxon>Nocardioides</taxon>
    </lineage>
</organism>
<name>A0A9X2IH89_9ACTN</name>
<dbReference type="Proteomes" id="UP001139485">
    <property type="component" value="Unassembled WGS sequence"/>
</dbReference>
<dbReference type="CDD" id="cd04301">
    <property type="entry name" value="NAT_SF"/>
    <property type="match status" value="1"/>
</dbReference>
<feature type="region of interest" description="Disordered" evidence="3">
    <location>
        <begin position="1"/>
        <end position="22"/>
    </location>
</feature>
<evidence type="ECO:0000313" key="6">
    <source>
        <dbReference type="Proteomes" id="UP001139485"/>
    </source>
</evidence>
<dbReference type="EMBL" id="JAMOIL010000050">
    <property type="protein sequence ID" value="MCM0622793.1"/>
    <property type="molecule type" value="Genomic_DNA"/>
</dbReference>
<feature type="compositionally biased region" description="Polar residues" evidence="3">
    <location>
        <begin position="1"/>
        <end position="12"/>
    </location>
</feature>
<keyword evidence="1" id="KW-0808">Transferase</keyword>
<feature type="domain" description="N-acetyltransferase" evidence="4">
    <location>
        <begin position="68"/>
        <end position="218"/>
    </location>
</feature>
<sequence>MIDFQASGQTRLASRRQPHREEERWAIVHTGPSRTGSLREPISLREQRRERGCVTDAGAGSVLPVTDGVVRGAQGSDVQALVELREHMFAAMGVSSPDPTWRKNAHEWFSSRLDDPNYHFAVVEVDGTVVACAAGAVRDAAPSPSAPEGRDVLVNNVSTAPPFRGRGYGRMALDSVMVWARELGIRRAELMATAVGRGMYERAGFCDTSFPAMRARLL</sequence>
<dbReference type="AlphaFoldDB" id="A0A9X2IH89"/>
<accession>A0A9X2IH89</accession>
<keyword evidence="2" id="KW-0012">Acyltransferase</keyword>
<protein>
    <submittedName>
        <fullName evidence="5">GNAT family N-acetyltransferase</fullName>
    </submittedName>
</protein>
<dbReference type="PANTHER" id="PTHR43877">
    <property type="entry name" value="AMINOALKYLPHOSPHONATE N-ACETYLTRANSFERASE-RELATED-RELATED"/>
    <property type="match status" value="1"/>
</dbReference>
<dbReference type="Gene3D" id="3.40.630.30">
    <property type="match status" value="1"/>
</dbReference>
<dbReference type="InterPro" id="IPR000182">
    <property type="entry name" value="GNAT_dom"/>
</dbReference>
<dbReference type="InterPro" id="IPR016181">
    <property type="entry name" value="Acyl_CoA_acyltransferase"/>
</dbReference>
<evidence type="ECO:0000256" key="3">
    <source>
        <dbReference type="SAM" id="MobiDB-lite"/>
    </source>
</evidence>
<dbReference type="PROSITE" id="PS51186">
    <property type="entry name" value="GNAT"/>
    <property type="match status" value="1"/>
</dbReference>
<dbReference type="Pfam" id="PF00583">
    <property type="entry name" value="Acetyltransf_1"/>
    <property type="match status" value="1"/>
</dbReference>
<gene>
    <name evidence="5" type="ORF">M8330_21110</name>
</gene>
<evidence type="ECO:0000259" key="4">
    <source>
        <dbReference type="PROSITE" id="PS51186"/>
    </source>
</evidence>